<name>S7QDH6_GLOTA</name>
<evidence type="ECO:0000313" key="3">
    <source>
        <dbReference type="EMBL" id="EPQ57382.1"/>
    </source>
</evidence>
<accession>S7QDH6</accession>
<evidence type="ECO:0000256" key="1">
    <source>
        <dbReference type="ARBA" id="ARBA00004123"/>
    </source>
</evidence>
<protein>
    <submittedName>
        <fullName evidence="3">Uncharacterized protein</fullName>
    </submittedName>
</protein>
<dbReference type="OrthoDB" id="5419315at2759"/>
<sequence>MAVPSENPVAAANLSLVFNRPLQSDPATEALRLALLGVAAVHQSFQLGRGGTSPDASADMLHQAQIYRTESRRWLAGACSTVDGLQSDAALSASLSIALIDIFTGGHQWITDLNVAKSLVKTRGGPSALLARRIPSRPGTVTGTSRARLLLEILAVYDTFGCLATGREPTILGSGTVDWWSVCRHDDSIAHSHIEHVFGISRTLVPILAQVVSSVARTLSGKSRIVELPDGVSSPENEMAECTALYNLLDNWTPPEGDTPVRVQTGNAIYINTAKIVLLRDVGLVSATDPLVQQCMEDILSLCFRCAENKLSVDLNWPVIIAASHAFGTYRRQVLELLEAFRFVFCCYEVDTAEQIVLEVWKRLDQNLPGANWRAVMKDLNLDVLIL</sequence>
<dbReference type="STRING" id="670483.S7QDH6"/>
<reference evidence="3 4" key="1">
    <citation type="journal article" date="2012" name="Science">
        <title>The Paleozoic origin of enzymatic lignin decomposition reconstructed from 31 fungal genomes.</title>
        <authorList>
            <person name="Floudas D."/>
            <person name="Binder M."/>
            <person name="Riley R."/>
            <person name="Barry K."/>
            <person name="Blanchette R.A."/>
            <person name="Henrissat B."/>
            <person name="Martinez A.T."/>
            <person name="Otillar R."/>
            <person name="Spatafora J.W."/>
            <person name="Yadav J.S."/>
            <person name="Aerts A."/>
            <person name="Benoit I."/>
            <person name="Boyd A."/>
            <person name="Carlson A."/>
            <person name="Copeland A."/>
            <person name="Coutinho P.M."/>
            <person name="de Vries R.P."/>
            <person name="Ferreira P."/>
            <person name="Findley K."/>
            <person name="Foster B."/>
            <person name="Gaskell J."/>
            <person name="Glotzer D."/>
            <person name="Gorecki P."/>
            <person name="Heitman J."/>
            <person name="Hesse C."/>
            <person name="Hori C."/>
            <person name="Igarashi K."/>
            <person name="Jurgens J.A."/>
            <person name="Kallen N."/>
            <person name="Kersten P."/>
            <person name="Kohler A."/>
            <person name="Kuees U."/>
            <person name="Kumar T.K.A."/>
            <person name="Kuo A."/>
            <person name="LaButti K."/>
            <person name="Larrondo L.F."/>
            <person name="Lindquist E."/>
            <person name="Ling A."/>
            <person name="Lombard V."/>
            <person name="Lucas S."/>
            <person name="Lundell T."/>
            <person name="Martin R."/>
            <person name="McLaughlin D.J."/>
            <person name="Morgenstern I."/>
            <person name="Morin E."/>
            <person name="Murat C."/>
            <person name="Nagy L.G."/>
            <person name="Nolan M."/>
            <person name="Ohm R.A."/>
            <person name="Patyshakuliyeva A."/>
            <person name="Rokas A."/>
            <person name="Ruiz-Duenas F.J."/>
            <person name="Sabat G."/>
            <person name="Salamov A."/>
            <person name="Samejima M."/>
            <person name="Schmutz J."/>
            <person name="Slot J.C."/>
            <person name="St John F."/>
            <person name="Stenlid J."/>
            <person name="Sun H."/>
            <person name="Sun S."/>
            <person name="Syed K."/>
            <person name="Tsang A."/>
            <person name="Wiebenga A."/>
            <person name="Young D."/>
            <person name="Pisabarro A."/>
            <person name="Eastwood D.C."/>
            <person name="Martin F."/>
            <person name="Cullen D."/>
            <person name="Grigoriev I.V."/>
            <person name="Hibbett D.S."/>
        </authorList>
    </citation>
    <scope>NUCLEOTIDE SEQUENCE [LARGE SCALE GENOMIC DNA]</scope>
    <source>
        <strain evidence="3 4">ATCC 11539</strain>
    </source>
</reference>
<keyword evidence="2" id="KW-0539">Nucleus</keyword>
<dbReference type="HOGENOM" id="CLU_600130_0_0_1"/>
<dbReference type="OMA" id="RTANICK"/>
<organism evidence="3 4">
    <name type="scientific">Gloeophyllum trabeum (strain ATCC 11539 / FP-39264 / Madison 617)</name>
    <name type="common">Brown rot fungus</name>
    <dbReference type="NCBI Taxonomy" id="670483"/>
    <lineage>
        <taxon>Eukaryota</taxon>
        <taxon>Fungi</taxon>
        <taxon>Dikarya</taxon>
        <taxon>Basidiomycota</taxon>
        <taxon>Agaricomycotina</taxon>
        <taxon>Agaricomycetes</taxon>
        <taxon>Gloeophyllales</taxon>
        <taxon>Gloeophyllaceae</taxon>
        <taxon>Gloeophyllum</taxon>
    </lineage>
</organism>
<evidence type="ECO:0000256" key="2">
    <source>
        <dbReference type="ARBA" id="ARBA00023242"/>
    </source>
</evidence>
<dbReference type="AlphaFoldDB" id="S7QDH6"/>
<dbReference type="InterPro" id="IPR021858">
    <property type="entry name" value="Fun_TF"/>
</dbReference>
<dbReference type="PANTHER" id="PTHR37534">
    <property type="entry name" value="TRANSCRIPTIONAL ACTIVATOR PROTEIN UGA3"/>
    <property type="match status" value="1"/>
</dbReference>
<keyword evidence="4" id="KW-1185">Reference proteome</keyword>
<dbReference type="KEGG" id="gtr:GLOTRDRAFT_74129"/>
<dbReference type="GeneID" id="19308405"/>
<evidence type="ECO:0000313" key="4">
    <source>
        <dbReference type="Proteomes" id="UP000030669"/>
    </source>
</evidence>
<dbReference type="GO" id="GO:0005634">
    <property type="term" value="C:nucleus"/>
    <property type="evidence" value="ECO:0007669"/>
    <property type="project" value="UniProtKB-SubCell"/>
</dbReference>
<dbReference type="Proteomes" id="UP000030669">
    <property type="component" value="Unassembled WGS sequence"/>
</dbReference>
<dbReference type="eggNOG" id="ENOG502QW5G">
    <property type="taxonomic scope" value="Eukaryota"/>
</dbReference>
<dbReference type="RefSeq" id="XP_007864490.1">
    <property type="nucleotide sequence ID" value="XM_007866299.1"/>
</dbReference>
<dbReference type="EMBL" id="KB469299">
    <property type="protein sequence ID" value="EPQ57382.1"/>
    <property type="molecule type" value="Genomic_DNA"/>
</dbReference>
<dbReference type="Pfam" id="PF11951">
    <property type="entry name" value="Fungal_trans_2"/>
    <property type="match status" value="1"/>
</dbReference>
<proteinExistence type="predicted"/>
<comment type="subcellular location">
    <subcellularLocation>
        <location evidence="1">Nucleus</location>
    </subcellularLocation>
</comment>
<gene>
    <name evidence="3" type="ORF">GLOTRDRAFT_74129</name>
</gene>
<dbReference type="PANTHER" id="PTHR37534:SF20">
    <property type="entry name" value="PRO1A C6 ZINK-FINGER PROTEIN"/>
    <property type="match status" value="1"/>
</dbReference>